<gene>
    <name evidence="1" type="ORF">Asi02nite_71760</name>
</gene>
<organism evidence="1 2">
    <name type="scientific">Asanoa siamensis</name>
    <dbReference type="NCBI Taxonomy" id="926357"/>
    <lineage>
        <taxon>Bacteria</taxon>
        <taxon>Bacillati</taxon>
        <taxon>Actinomycetota</taxon>
        <taxon>Actinomycetes</taxon>
        <taxon>Micromonosporales</taxon>
        <taxon>Micromonosporaceae</taxon>
        <taxon>Asanoa</taxon>
    </lineage>
</organism>
<proteinExistence type="predicted"/>
<accession>A0ABQ4D2B1</accession>
<dbReference type="Pfam" id="PF06718">
    <property type="entry name" value="DUF1203"/>
    <property type="match status" value="1"/>
</dbReference>
<evidence type="ECO:0000313" key="2">
    <source>
        <dbReference type="Proteomes" id="UP000604117"/>
    </source>
</evidence>
<comment type="caution">
    <text evidence="1">The sequence shown here is derived from an EMBL/GenBank/DDBJ whole genome shotgun (WGS) entry which is preliminary data.</text>
</comment>
<protein>
    <recommendedName>
        <fullName evidence="3">DUF1203 domain-containing protein</fullName>
    </recommendedName>
</protein>
<evidence type="ECO:0000313" key="1">
    <source>
        <dbReference type="EMBL" id="GIF77658.1"/>
    </source>
</evidence>
<reference evidence="1 2" key="1">
    <citation type="submission" date="2021-01" db="EMBL/GenBank/DDBJ databases">
        <title>Whole genome shotgun sequence of Asanoa siamensis NBRC 107932.</title>
        <authorList>
            <person name="Komaki H."/>
            <person name="Tamura T."/>
        </authorList>
    </citation>
    <scope>NUCLEOTIDE SEQUENCE [LARGE SCALE GENOMIC DNA]</scope>
    <source>
        <strain evidence="1 2">NBRC 107932</strain>
    </source>
</reference>
<keyword evidence="2" id="KW-1185">Reference proteome</keyword>
<dbReference type="Proteomes" id="UP000604117">
    <property type="component" value="Unassembled WGS sequence"/>
</dbReference>
<sequence>MINARQPCLGGVSHGWRAPRPEAASFPPGRAEDLGLMSFQIHAISPQTLERVRESGRDVSDHPVERVVATGGEPLRCCLRDARPAEDLILFGYEPELPASPYREIGPVFAHATVCPTPPAAGYPADFRGRRQVLRAYDQRGRIHPATRVHDGTDPEGEIAAMLADPEVDRIHSRNVAHGCYMFAITR</sequence>
<evidence type="ECO:0008006" key="3">
    <source>
        <dbReference type="Google" id="ProtNLM"/>
    </source>
</evidence>
<dbReference type="EMBL" id="BONE01000098">
    <property type="protein sequence ID" value="GIF77658.1"/>
    <property type="molecule type" value="Genomic_DNA"/>
</dbReference>
<dbReference type="InterPro" id="IPR009593">
    <property type="entry name" value="DUF1203"/>
</dbReference>
<name>A0ABQ4D2B1_9ACTN</name>